<proteinExistence type="predicted"/>
<keyword evidence="1" id="KW-0812">Transmembrane</keyword>
<evidence type="ECO:0000256" key="1">
    <source>
        <dbReference type="SAM" id="Phobius"/>
    </source>
</evidence>
<gene>
    <name evidence="2" type="ORF">DWB61_09405</name>
</gene>
<dbReference type="EMBL" id="QQWG01000008">
    <property type="protein sequence ID" value="RRG21488.1"/>
    <property type="molecule type" value="Genomic_DNA"/>
</dbReference>
<keyword evidence="3" id="KW-1185">Reference proteome</keyword>
<evidence type="ECO:0000313" key="2">
    <source>
        <dbReference type="EMBL" id="RRG21488.1"/>
    </source>
</evidence>
<accession>A0A425Y100</accession>
<organism evidence="2 3">
    <name type="scientific">Ancylomarina euxinus</name>
    <dbReference type="NCBI Taxonomy" id="2283627"/>
    <lineage>
        <taxon>Bacteria</taxon>
        <taxon>Pseudomonadati</taxon>
        <taxon>Bacteroidota</taxon>
        <taxon>Bacteroidia</taxon>
        <taxon>Marinilabiliales</taxon>
        <taxon>Marinifilaceae</taxon>
        <taxon>Ancylomarina</taxon>
    </lineage>
</organism>
<dbReference type="Proteomes" id="UP000285794">
    <property type="component" value="Unassembled WGS sequence"/>
</dbReference>
<comment type="caution">
    <text evidence="2">The sequence shown here is derived from an EMBL/GenBank/DDBJ whole genome shotgun (WGS) entry which is preliminary data.</text>
</comment>
<evidence type="ECO:0000313" key="3">
    <source>
        <dbReference type="Proteomes" id="UP000285794"/>
    </source>
</evidence>
<reference evidence="2 3" key="1">
    <citation type="submission" date="2018-07" db="EMBL/GenBank/DDBJ databases">
        <title>Draft genome sequence of Ancylomarina sp. M1P.</title>
        <authorList>
            <person name="Yadav S."/>
            <person name="Villanueva L."/>
            <person name="Damste J.S.S."/>
        </authorList>
    </citation>
    <scope>NUCLEOTIDE SEQUENCE [LARGE SCALE GENOMIC DNA]</scope>
    <source>
        <strain evidence="2 3">M1P</strain>
    </source>
</reference>
<name>A0A425Y100_9BACT</name>
<dbReference type="AlphaFoldDB" id="A0A425Y100"/>
<sequence>MPKPYSHNDKIYRNFDSYENPLIYVIFFCFLCKAISGRDSKKEKGKRLKHLFPFFFTPTP</sequence>
<feature type="transmembrane region" description="Helical" evidence="1">
    <location>
        <begin position="20"/>
        <end position="37"/>
    </location>
</feature>
<keyword evidence="1" id="KW-0472">Membrane</keyword>
<protein>
    <submittedName>
        <fullName evidence="2">Uncharacterized protein</fullName>
    </submittedName>
</protein>
<keyword evidence="1" id="KW-1133">Transmembrane helix</keyword>